<accession>A0A4C1UUU6</accession>
<protein>
    <submittedName>
        <fullName evidence="1">Uncharacterized protein</fullName>
    </submittedName>
</protein>
<evidence type="ECO:0000313" key="2">
    <source>
        <dbReference type="Proteomes" id="UP000299102"/>
    </source>
</evidence>
<name>A0A4C1UUU6_EUMVA</name>
<dbReference type="EMBL" id="BGZK01000231">
    <property type="protein sequence ID" value="GBP30273.1"/>
    <property type="molecule type" value="Genomic_DNA"/>
</dbReference>
<reference evidence="1 2" key="1">
    <citation type="journal article" date="2019" name="Commun. Biol.">
        <title>The bagworm genome reveals a unique fibroin gene that provides high tensile strength.</title>
        <authorList>
            <person name="Kono N."/>
            <person name="Nakamura H."/>
            <person name="Ohtoshi R."/>
            <person name="Tomita M."/>
            <person name="Numata K."/>
            <person name="Arakawa K."/>
        </authorList>
    </citation>
    <scope>NUCLEOTIDE SEQUENCE [LARGE SCALE GENOMIC DNA]</scope>
</reference>
<proteinExistence type="predicted"/>
<sequence>MQIQMWNTRLNDSNDDDGLPNDIGKLVCSNLVLVRIYSNDFQSGGRASLCEDMYGERGAGAGGGYYSGRPRIPITRSTESFAQSPEKVLEASYELSLLIAKAKKAILWERHSSNVGMLSDTH</sequence>
<dbReference type="AlphaFoldDB" id="A0A4C1UUU6"/>
<comment type="caution">
    <text evidence="1">The sequence shown here is derived from an EMBL/GenBank/DDBJ whole genome shotgun (WGS) entry which is preliminary data.</text>
</comment>
<gene>
    <name evidence="1" type="ORF">EVAR_27885_1</name>
</gene>
<dbReference type="Proteomes" id="UP000299102">
    <property type="component" value="Unassembled WGS sequence"/>
</dbReference>
<keyword evidence="2" id="KW-1185">Reference proteome</keyword>
<evidence type="ECO:0000313" key="1">
    <source>
        <dbReference type="EMBL" id="GBP30273.1"/>
    </source>
</evidence>
<organism evidence="1 2">
    <name type="scientific">Eumeta variegata</name>
    <name type="common">Bagworm moth</name>
    <name type="synonym">Eumeta japonica</name>
    <dbReference type="NCBI Taxonomy" id="151549"/>
    <lineage>
        <taxon>Eukaryota</taxon>
        <taxon>Metazoa</taxon>
        <taxon>Ecdysozoa</taxon>
        <taxon>Arthropoda</taxon>
        <taxon>Hexapoda</taxon>
        <taxon>Insecta</taxon>
        <taxon>Pterygota</taxon>
        <taxon>Neoptera</taxon>
        <taxon>Endopterygota</taxon>
        <taxon>Lepidoptera</taxon>
        <taxon>Glossata</taxon>
        <taxon>Ditrysia</taxon>
        <taxon>Tineoidea</taxon>
        <taxon>Psychidae</taxon>
        <taxon>Oiketicinae</taxon>
        <taxon>Eumeta</taxon>
    </lineage>
</organism>